<comment type="caution">
    <text evidence="3">The sequence shown here is derived from an EMBL/GenBank/DDBJ whole genome shotgun (WGS) entry which is preliminary data.</text>
</comment>
<dbReference type="OrthoDB" id="9804309at2"/>
<dbReference type="PANTHER" id="PTHR39418:SF1">
    <property type="entry name" value="DEHYDROGENASE"/>
    <property type="match status" value="1"/>
</dbReference>
<dbReference type="Pfam" id="PF23475">
    <property type="entry name" value="zf-Tbcl_FmdE"/>
    <property type="match status" value="1"/>
</dbReference>
<gene>
    <name evidence="3" type="ORF">C8D99_10554</name>
</gene>
<dbReference type="InterPro" id="IPR053194">
    <property type="entry name" value="tRNA_methyltr_O"/>
</dbReference>
<feature type="domain" description="Formylmethanofuran dehydrogenase subunit E" evidence="1">
    <location>
        <begin position="19"/>
        <end position="137"/>
    </location>
</feature>
<evidence type="ECO:0000259" key="2">
    <source>
        <dbReference type="Pfam" id="PF23475"/>
    </source>
</evidence>
<protein>
    <submittedName>
        <fullName evidence="3">Formylmethanofuran dehydrogenase subunit E</fullName>
    </submittedName>
</protein>
<evidence type="ECO:0000313" key="4">
    <source>
        <dbReference type="Proteomes" id="UP000295066"/>
    </source>
</evidence>
<dbReference type="Gene3D" id="3.30.60.80">
    <property type="match status" value="1"/>
</dbReference>
<feature type="domain" description="FmdE-like treble clef zinc finger" evidence="2">
    <location>
        <begin position="161"/>
        <end position="189"/>
    </location>
</feature>
<dbReference type="PANTHER" id="PTHR39418">
    <property type="entry name" value="DEHYDROGENASE-RELATED"/>
    <property type="match status" value="1"/>
</dbReference>
<sequence length="199" mass="22093">MFCGPFSSYEEFLKELERFHGKKAPGGVLALHMVALAREHLPEGILVDVICETRKCLADAIQLLTPCTVGNHWMKIVDTGRFAAVFYDKQTGEGVRISLSMERLKECRAVNEWFLKLVPKKDQDLEAILDGINRAGGRLFDVCPVEVAPGLLEVRPKVPPVICPVCGEAYPPYHGPVCRGCQGVTESYYRELTVSGTKK</sequence>
<organism evidence="3 4">
    <name type="scientific">Aminivibrio pyruvatiphilus</name>
    <dbReference type="NCBI Taxonomy" id="1005740"/>
    <lineage>
        <taxon>Bacteria</taxon>
        <taxon>Thermotogati</taxon>
        <taxon>Synergistota</taxon>
        <taxon>Synergistia</taxon>
        <taxon>Synergistales</taxon>
        <taxon>Aminobacteriaceae</taxon>
        <taxon>Aminivibrio</taxon>
    </lineage>
</organism>
<dbReference type="SUPFAM" id="SSF143555">
    <property type="entry name" value="FwdE-like"/>
    <property type="match status" value="1"/>
</dbReference>
<dbReference type="AlphaFoldDB" id="A0A4R8MBK5"/>
<dbReference type="Gene3D" id="3.30.1330.130">
    <property type="match status" value="1"/>
</dbReference>
<dbReference type="EMBL" id="SORI01000005">
    <property type="protein sequence ID" value="TDY61642.1"/>
    <property type="molecule type" value="Genomic_DNA"/>
</dbReference>
<name>A0A4R8MBK5_9BACT</name>
<dbReference type="InterPro" id="IPR057035">
    <property type="entry name" value="Znf-Tbcl_FmdE"/>
</dbReference>
<evidence type="ECO:0000259" key="1">
    <source>
        <dbReference type="Pfam" id="PF02663"/>
    </source>
</evidence>
<dbReference type="Proteomes" id="UP000295066">
    <property type="component" value="Unassembled WGS sequence"/>
</dbReference>
<dbReference type="InterPro" id="IPR003814">
    <property type="entry name" value="FmdEsu_dom"/>
</dbReference>
<evidence type="ECO:0000313" key="3">
    <source>
        <dbReference type="EMBL" id="TDY61642.1"/>
    </source>
</evidence>
<keyword evidence="4" id="KW-1185">Reference proteome</keyword>
<dbReference type="Pfam" id="PF02663">
    <property type="entry name" value="FmdE"/>
    <property type="match status" value="1"/>
</dbReference>
<reference evidence="3 4" key="1">
    <citation type="submission" date="2019-03" db="EMBL/GenBank/DDBJ databases">
        <title>Genomic Encyclopedia of Type Strains, Phase IV (KMG-IV): sequencing the most valuable type-strain genomes for metagenomic binning, comparative biology and taxonomic classification.</title>
        <authorList>
            <person name="Goeker M."/>
        </authorList>
    </citation>
    <scope>NUCLEOTIDE SEQUENCE [LARGE SCALE GENOMIC DNA]</scope>
    <source>
        <strain evidence="3 4">DSM 25964</strain>
    </source>
</reference>
<dbReference type="RefSeq" id="WP_133957093.1">
    <property type="nucleotide sequence ID" value="NZ_SORI01000005.1"/>
</dbReference>
<proteinExistence type="predicted"/>
<accession>A0A4R8MBK5</accession>